<gene>
    <name evidence="2" type="ORF">MELLADRAFT_109702</name>
</gene>
<proteinExistence type="predicted"/>
<dbReference type="VEuPathDB" id="FungiDB:MELLADRAFT_109702"/>
<reference evidence="3" key="1">
    <citation type="journal article" date="2011" name="Proc. Natl. Acad. Sci. U.S.A.">
        <title>Obligate biotrophy features unraveled by the genomic analysis of rust fungi.</title>
        <authorList>
            <person name="Duplessis S."/>
            <person name="Cuomo C.A."/>
            <person name="Lin Y.-C."/>
            <person name="Aerts A."/>
            <person name="Tisserant E."/>
            <person name="Veneault-Fourrey C."/>
            <person name="Joly D.L."/>
            <person name="Hacquard S."/>
            <person name="Amselem J."/>
            <person name="Cantarel B.L."/>
            <person name="Chiu R."/>
            <person name="Coutinho P.M."/>
            <person name="Feau N."/>
            <person name="Field M."/>
            <person name="Frey P."/>
            <person name="Gelhaye E."/>
            <person name="Goldberg J."/>
            <person name="Grabherr M.G."/>
            <person name="Kodira C.D."/>
            <person name="Kohler A."/>
            <person name="Kuees U."/>
            <person name="Lindquist E.A."/>
            <person name="Lucas S.M."/>
            <person name="Mago R."/>
            <person name="Mauceli E."/>
            <person name="Morin E."/>
            <person name="Murat C."/>
            <person name="Pangilinan J.L."/>
            <person name="Park R."/>
            <person name="Pearson M."/>
            <person name="Quesneville H."/>
            <person name="Rouhier N."/>
            <person name="Sakthikumar S."/>
            <person name="Salamov A.A."/>
            <person name="Schmutz J."/>
            <person name="Selles B."/>
            <person name="Shapiro H."/>
            <person name="Tanguay P."/>
            <person name="Tuskan G.A."/>
            <person name="Henrissat B."/>
            <person name="Van de Peer Y."/>
            <person name="Rouze P."/>
            <person name="Ellis J.G."/>
            <person name="Dodds P.N."/>
            <person name="Schein J.E."/>
            <person name="Zhong S."/>
            <person name="Hamelin R.C."/>
            <person name="Grigoriev I.V."/>
            <person name="Szabo L.J."/>
            <person name="Martin F."/>
        </authorList>
    </citation>
    <scope>NUCLEOTIDE SEQUENCE [LARGE SCALE GENOMIC DNA]</scope>
    <source>
        <strain evidence="3">98AG31 / pathotype 3-4-7</strain>
    </source>
</reference>
<feature type="region of interest" description="Disordered" evidence="1">
    <location>
        <begin position="39"/>
        <end position="62"/>
    </location>
</feature>
<dbReference type="RefSeq" id="XP_007413732.1">
    <property type="nucleotide sequence ID" value="XM_007413670.1"/>
</dbReference>
<sequence>MPNIANTASTAKLERMWVFLVFVVDHRRSCVISRRAATDPGLPPVHQVPNNDRPAGDAQAPDIKSNFEIPETTARGSSQRAPIRLCPRAEAMRGHPGHPIKITSKDSSIIAQSSQSYPAAPEYSIHTRQGRGRQLTTSSVRRAIQNSTLVEYLRFVGLRAKMIKKVLPILNAQSIDDFHYFMFLDHITAEHMNGWGIPYGIRMQLLIHAEAFFQHVKNQN</sequence>
<dbReference type="InParanoid" id="F4RXC3"/>
<organism evidence="3">
    <name type="scientific">Melampsora larici-populina (strain 98AG31 / pathotype 3-4-7)</name>
    <name type="common">Poplar leaf rust fungus</name>
    <dbReference type="NCBI Taxonomy" id="747676"/>
    <lineage>
        <taxon>Eukaryota</taxon>
        <taxon>Fungi</taxon>
        <taxon>Dikarya</taxon>
        <taxon>Basidiomycota</taxon>
        <taxon>Pucciniomycotina</taxon>
        <taxon>Pucciniomycetes</taxon>
        <taxon>Pucciniales</taxon>
        <taxon>Melampsoraceae</taxon>
        <taxon>Melampsora</taxon>
    </lineage>
</organism>
<dbReference type="Proteomes" id="UP000001072">
    <property type="component" value="Unassembled WGS sequence"/>
</dbReference>
<dbReference type="AlphaFoldDB" id="F4RXC3"/>
<name>F4RXC3_MELLP</name>
<evidence type="ECO:0000256" key="1">
    <source>
        <dbReference type="SAM" id="MobiDB-lite"/>
    </source>
</evidence>
<keyword evidence="3" id="KW-1185">Reference proteome</keyword>
<accession>F4RXC3</accession>
<dbReference type="EMBL" id="GL883127">
    <property type="protein sequence ID" value="EGG02939.1"/>
    <property type="molecule type" value="Genomic_DNA"/>
</dbReference>
<protein>
    <recommendedName>
        <fullName evidence="4">SAM domain-containing protein</fullName>
    </recommendedName>
</protein>
<evidence type="ECO:0008006" key="4">
    <source>
        <dbReference type="Google" id="ProtNLM"/>
    </source>
</evidence>
<dbReference type="OrthoDB" id="10487246at2759"/>
<evidence type="ECO:0000313" key="3">
    <source>
        <dbReference type="Proteomes" id="UP000001072"/>
    </source>
</evidence>
<dbReference type="KEGG" id="mlr:MELLADRAFT_109702"/>
<dbReference type="HOGENOM" id="CLU_1256279_0_0_1"/>
<evidence type="ECO:0000313" key="2">
    <source>
        <dbReference type="EMBL" id="EGG02939.1"/>
    </source>
</evidence>
<dbReference type="GeneID" id="18923842"/>